<sequence length="246" mass="28294">MKIIIAPAKKMRLDTDSFAIAALPQYLAETQQILATMRQLSYIELKNLWACSEKLAQANYRSLQQIKLKEQLTPALIAFSGIQYQYMAPDVFTAPALDYVQSNLRILSGFYGILRPFDGVVPYRLEMQARLNVAQSPNLYDFWGAKPYQALRTKAEPIINLASQEYAKIIQRHLQPDTPLIDIVFGHWVDGKIKTRATLAKMARGEMVRFMAENNVQQLNELQQFQRLNYRFIPELSTTTRLVFVD</sequence>
<dbReference type="PANTHER" id="PTHR30283:SF4">
    <property type="entry name" value="PEROXIDE STRESS RESISTANCE PROTEIN YAAA"/>
    <property type="match status" value="1"/>
</dbReference>
<dbReference type="PATRIC" id="fig|913848.6.peg.2080"/>
<dbReference type="Proteomes" id="UP000051181">
    <property type="component" value="Unassembled WGS sequence"/>
</dbReference>
<dbReference type="eggNOG" id="COG3022">
    <property type="taxonomic scope" value="Bacteria"/>
</dbReference>
<proteinExistence type="inferred from homology"/>
<comment type="similarity">
    <text evidence="1">Belongs to the UPF0246 family.</text>
</comment>
<organism evidence="2 3">
    <name type="scientific">Loigolactobacillus coryniformis subsp. coryniformis KCTC 3167 = DSM 20001</name>
    <dbReference type="NCBI Taxonomy" id="913848"/>
    <lineage>
        <taxon>Bacteria</taxon>
        <taxon>Bacillati</taxon>
        <taxon>Bacillota</taxon>
        <taxon>Bacilli</taxon>
        <taxon>Lactobacillales</taxon>
        <taxon>Lactobacillaceae</taxon>
        <taxon>Loigolactobacillus</taxon>
    </lineage>
</organism>
<dbReference type="RefSeq" id="WP_010010497.1">
    <property type="nucleotide sequence ID" value="NZ_AZCN01000062.1"/>
</dbReference>
<dbReference type="HAMAP" id="MF_00652">
    <property type="entry name" value="UPF0246"/>
    <property type="match status" value="1"/>
</dbReference>
<dbReference type="PANTHER" id="PTHR30283">
    <property type="entry name" value="PEROXIDE STRESS RESPONSE PROTEIN YAAA"/>
    <property type="match status" value="1"/>
</dbReference>
<dbReference type="NCBIfam" id="NF002543">
    <property type="entry name" value="PRK02101.1-4"/>
    <property type="match status" value="1"/>
</dbReference>
<dbReference type="EMBL" id="AZCN01000062">
    <property type="protein sequence ID" value="KRK14914.1"/>
    <property type="molecule type" value="Genomic_DNA"/>
</dbReference>
<protein>
    <recommendedName>
        <fullName evidence="1">UPF0246 protein FD22_GL002037</fullName>
    </recommendedName>
</protein>
<evidence type="ECO:0000256" key="1">
    <source>
        <dbReference type="HAMAP-Rule" id="MF_00652"/>
    </source>
</evidence>
<gene>
    <name evidence="2" type="ORF">FD22_GL002037</name>
</gene>
<accession>A0A0R1F6T9</accession>
<dbReference type="GeneID" id="65915665"/>
<dbReference type="GO" id="GO:0005829">
    <property type="term" value="C:cytosol"/>
    <property type="evidence" value="ECO:0007669"/>
    <property type="project" value="TreeGrafter"/>
</dbReference>
<dbReference type="AlphaFoldDB" id="A0A0R1F6T9"/>
<evidence type="ECO:0000313" key="3">
    <source>
        <dbReference type="Proteomes" id="UP000051181"/>
    </source>
</evidence>
<dbReference type="GO" id="GO:0033194">
    <property type="term" value="P:response to hydroperoxide"/>
    <property type="evidence" value="ECO:0007669"/>
    <property type="project" value="TreeGrafter"/>
</dbReference>
<name>A0A0R1F6T9_9LACO</name>
<dbReference type="Pfam" id="PF03883">
    <property type="entry name" value="H2O2_YaaD"/>
    <property type="match status" value="1"/>
</dbReference>
<dbReference type="InterPro" id="IPR005583">
    <property type="entry name" value="YaaA"/>
</dbReference>
<reference evidence="2 3" key="1">
    <citation type="journal article" date="2015" name="Genome Announc.">
        <title>Expanding the biotechnology potential of lactobacilli through comparative genomics of 213 strains and associated genera.</title>
        <authorList>
            <person name="Sun Z."/>
            <person name="Harris H.M."/>
            <person name="McCann A."/>
            <person name="Guo C."/>
            <person name="Argimon S."/>
            <person name="Zhang W."/>
            <person name="Yang X."/>
            <person name="Jeffery I.B."/>
            <person name="Cooney J.C."/>
            <person name="Kagawa T.F."/>
            <person name="Liu W."/>
            <person name="Song Y."/>
            <person name="Salvetti E."/>
            <person name="Wrobel A."/>
            <person name="Rasinkangas P."/>
            <person name="Parkhill J."/>
            <person name="Rea M.C."/>
            <person name="O'Sullivan O."/>
            <person name="Ritari J."/>
            <person name="Douillard F.P."/>
            <person name="Paul Ross R."/>
            <person name="Yang R."/>
            <person name="Briner A.E."/>
            <person name="Felis G.E."/>
            <person name="de Vos W.M."/>
            <person name="Barrangou R."/>
            <person name="Klaenhammer T.R."/>
            <person name="Caufield P.W."/>
            <person name="Cui Y."/>
            <person name="Zhang H."/>
            <person name="O'Toole P.W."/>
        </authorList>
    </citation>
    <scope>NUCLEOTIDE SEQUENCE [LARGE SCALE GENOMIC DNA]</scope>
    <source>
        <strain evidence="2 3">DSM 20001</strain>
    </source>
</reference>
<comment type="caution">
    <text evidence="2">The sequence shown here is derived from an EMBL/GenBank/DDBJ whole genome shotgun (WGS) entry which is preliminary data.</text>
</comment>
<evidence type="ECO:0000313" key="2">
    <source>
        <dbReference type="EMBL" id="KRK14914.1"/>
    </source>
</evidence>